<dbReference type="AlphaFoldDB" id="A0ABD2WGG5"/>
<proteinExistence type="predicted"/>
<name>A0ABD2WGG5_9HYME</name>
<dbReference type="Proteomes" id="UP001627154">
    <property type="component" value="Unassembled WGS sequence"/>
</dbReference>
<accession>A0ABD2WGG5</accession>
<comment type="caution">
    <text evidence="1">The sequence shown here is derived from an EMBL/GenBank/DDBJ whole genome shotgun (WGS) entry which is preliminary data.</text>
</comment>
<sequence length="175" mass="19072">MQQQQPRQCIIHKILTSTTTAAAAAAVTAAAAAATLLTPTTTSLSYSLRGSPVVLMLADNVPIVCPNVPGHIASAWTRAPAVAYVYMTIKLCRYNCTTQHRNITNEKANAAPTSYSPVMISLIVPGVRGCVQACVCVYFGSNPCEAYYIRLNYAIKVDELLLQEDSRVHRLRWSR</sequence>
<protein>
    <submittedName>
        <fullName evidence="1">Uncharacterized protein</fullName>
    </submittedName>
</protein>
<evidence type="ECO:0000313" key="1">
    <source>
        <dbReference type="EMBL" id="KAL3392140.1"/>
    </source>
</evidence>
<organism evidence="1 2">
    <name type="scientific">Trichogramma kaykai</name>
    <dbReference type="NCBI Taxonomy" id="54128"/>
    <lineage>
        <taxon>Eukaryota</taxon>
        <taxon>Metazoa</taxon>
        <taxon>Ecdysozoa</taxon>
        <taxon>Arthropoda</taxon>
        <taxon>Hexapoda</taxon>
        <taxon>Insecta</taxon>
        <taxon>Pterygota</taxon>
        <taxon>Neoptera</taxon>
        <taxon>Endopterygota</taxon>
        <taxon>Hymenoptera</taxon>
        <taxon>Apocrita</taxon>
        <taxon>Proctotrupomorpha</taxon>
        <taxon>Chalcidoidea</taxon>
        <taxon>Trichogrammatidae</taxon>
        <taxon>Trichogramma</taxon>
    </lineage>
</organism>
<dbReference type="EMBL" id="JBJJXI010000107">
    <property type="protein sequence ID" value="KAL3392140.1"/>
    <property type="molecule type" value="Genomic_DNA"/>
</dbReference>
<gene>
    <name evidence="1" type="ORF">TKK_013451</name>
</gene>
<reference evidence="1 2" key="1">
    <citation type="journal article" date="2024" name="bioRxiv">
        <title>A reference genome for Trichogramma kaykai: A tiny desert-dwelling parasitoid wasp with competing sex-ratio distorters.</title>
        <authorList>
            <person name="Culotta J."/>
            <person name="Lindsey A.R."/>
        </authorList>
    </citation>
    <scope>NUCLEOTIDE SEQUENCE [LARGE SCALE GENOMIC DNA]</scope>
    <source>
        <strain evidence="1 2">KSX58</strain>
    </source>
</reference>
<keyword evidence="2" id="KW-1185">Reference proteome</keyword>
<evidence type="ECO:0000313" key="2">
    <source>
        <dbReference type="Proteomes" id="UP001627154"/>
    </source>
</evidence>